<dbReference type="OrthoDB" id="988762at2759"/>
<evidence type="ECO:0000313" key="2">
    <source>
        <dbReference type="Proteomes" id="UP000327439"/>
    </source>
</evidence>
<sequence>MSFVNSPSSDVSHFVDNVLNDSMPPAINSTFEEEEIPSENYLTPSATNPDPNMIHASMMNTANMLLTQHGVTPATNSMNFPEGEFSIGNPESRMMKSIVNRSVLKDFNEEIGDLRQHGGFTYSGDTNFQETSTRAGNHDTLKSIANRSVLKDFNEELGDLRQHGGFTYSGDTNFQETLTRAGNHDTLTHNASMMNTSNMLLTQHGVTPATNSMNFLEGGFSVGNLKPRMIRAKMSIASTSHEVISEGQVNYSNQESEGLLNCNQMNDSMQSIGIKRSLEARGKGTEEQCNFHQSLEPKNKKLTLEQLGERDEKQINKIMTDRLNRQIELDKKSDMELVHTKQWPARQDVEEIRQDWKGIAKKYGLKTPGAKQKLLEVASKLEITQKAREDSGNPSTNMDHIVNNLGLYFDGRFIEAVKKKFSSDLGNGCFAMSSPLSSAFNDLENQVYVQGNKQVRPENFQGLPEELKKLHWGEIPSYLQPIASRIVKDFTKVEFCHTTALVLSCAAVKEMEDFPPEKLDLDMLKKWGATLKEAKEVGFQVEFADDLLRKNLLAFFANTQILGGG</sequence>
<evidence type="ECO:0000313" key="1">
    <source>
        <dbReference type="EMBL" id="KAB2006904.1"/>
    </source>
</evidence>
<dbReference type="PANTHER" id="PTHR35021">
    <property type="match status" value="1"/>
</dbReference>
<dbReference type="EMBL" id="CM018225">
    <property type="protein sequence ID" value="KAB2006904.1"/>
    <property type="molecule type" value="Genomic_DNA"/>
</dbReference>
<name>A0A5J5PKF4_GOSBA</name>
<gene>
    <name evidence="1" type="ORF">ES319_D11G380300v1</name>
</gene>
<protein>
    <submittedName>
        <fullName evidence="1">Uncharacterized protein</fullName>
    </submittedName>
</protein>
<proteinExistence type="predicted"/>
<dbReference type="PANTHER" id="PTHR35021:SF8">
    <property type="entry name" value="FIBER PROTEIN FB17"/>
    <property type="match status" value="1"/>
</dbReference>
<dbReference type="AlphaFoldDB" id="A0A5J5PKF4"/>
<keyword evidence="2" id="KW-1185">Reference proteome</keyword>
<reference evidence="2" key="1">
    <citation type="journal article" date="2020" name="Nat. Genet.">
        <title>Genomic diversifications of five Gossypium allopolyploid species and their impact on cotton improvement.</title>
        <authorList>
            <person name="Chen Z.J."/>
            <person name="Sreedasyam A."/>
            <person name="Ando A."/>
            <person name="Song Q."/>
            <person name="De Santiago L.M."/>
            <person name="Hulse-Kemp A.M."/>
            <person name="Ding M."/>
            <person name="Ye W."/>
            <person name="Kirkbride R.C."/>
            <person name="Jenkins J."/>
            <person name="Plott C."/>
            <person name="Lovell J."/>
            <person name="Lin Y.M."/>
            <person name="Vaughn R."/>
            <person name="Liu B."/>
            <person name="Simpson S."/>
            <person name="Scheffler B.E."/>
            <person name="Wen L."/>
            <person name="Saski C.A."/>
            <person name="Grover C.E."/>
            <person name="Hu G."/>
            <person name="Conover J.L."/>
            <person name="Carlson J.W."/>
            <person name="Shu S."/>
            <person name="Boston L.B."/>
            <person name="Williams M."/>
            <person name="Peterson D.G."/>
            <person name="McGee K."/>
            <person name="Jones D.C."/>
            <person name="Wendel J.F."/>
            <person name="Stelly D.M."/>
            <person name="Grimwood J."/>
            <person name="Schmutz J."/>
        </authorList>
    </citation>
    <scope>NUCLEOTIDE SEQUENCE [LARGE SCALE GENOMIC DNA]</scope>
    <source>
        <strain evidence="2">cv. 3-79</strain>
    </source>
</reference>
<organism evidence="1 2">
    <name type="scientific">Gossypium barbadense</name>
    <name type="common">Sea Island cotton</name>
    <name type="synonym">Hibiscus barbadensis</name>
    <dbReference type="NCBI Taxonomy" id="3634"/>
    <lineage>
        <taxon>Eukaryota</taxon>
        <taxon>Viridiplantae</taxon>
        <taxon>Streptophyta</taxon>
        <taxon>Embryophyta</taxon>
        <taxon>Tracheophyta</taxon>
        <taxon>Spermatophyta</taxon>
        <taxon>Magnoliopsida</taxon>
        <taxon>eudicotyledons</taxon>
        <taxon>Gunneridae</taxon>
        <taxon>Pentapetalae</taxon>
        <taxon>rosids</taxon>
        <taxon>malvids</taxon>
        <taxon>Malvales</taxon>
        <taxon>Malvaceae</taxon>
        <taxon>Malvoideae</taxon>
        <taxon>Gossypium</taxon>
    </lineage>
</organism>
<accession>A0A5J5PKF4</accession>
<dbReference type="Proteomes" id="UP000327439">
    <property type="component" value="Chromosome D11"/>
</dbReference>